<feature type="non-terminal residue" evidence="1">
    <location>
        <position position="188"/>
    </location>
</feature>
<dbReference type="Proteomes" id="UP001642464">
    <property type="component" value="Unassembled WGS sequence"/>
</dbReference>
<protein>
    <submittedName>
        <fullName evidence="1">Uncharacterized protein</fullName>
    </submittedName>
</protein>
<name>A0ABP0S615_9DINO</name>
<proteinExistence type="predicted"/>
<sequence>AGCSARQGRRRVGRRLALRWPVPLGQEARLWCLHLARWILVHGPMGFKRHQWLWTLRGQGWPRVPGLVARSGDPWLWAIHLARRPKVPGPICRGSKAWLRHLHLAGRPPLRWFLGEGEAGWLRHNQQSRWLGPERGTVAPWAIPAGVISDRGGLKVTLWSRDGLVKIDLNQKSAHFHPEKLEKTAQCG</sequence>
<gene>
    <name evidence="1" type="ORF">SCF082_LOCUS50159</name>
</gene>
<comment type="caution">
    <text evidence="1">The sequence shown here is derived from an EMBL/GenBank/DDBJ whole genome shotgun (WGS) entry which is preliminary data.</text>
</comment>
<evidence type="ECO:0000313" key="2">
    <source>
        <dbReference type="Proteomes" id="UP001642464"/>
    </source>
</evidence>
<reference evidence="1 2" key="1">
    <citation type="submission" date="2024-02" db="EMBL/GenBank/DDBJ databases">
        <authorList>
            <person name="Chen Y."/>
            <person name="Shah S."/>
            <person name="Dougan E. K."/>
            <person name="Thang M."/>
            <person name="Chan C."/>
        </authorList>
    </citation>
    <scope>NUCLEOTIDE SEQUENCE [LARGE SCALE GENOMIC DNA]</scope>
</reference>
<keyword evidence="2" id="KW-1185">Reference proteome</keyword>
<dbReference type="EMBL" id="CAXAMM010042968">
    <property type="protein sequence ID" value="CAK9107766.1"/>
    <property type="molecule type" value="Genomic_DNA"/>
</dbReference>
<organism evidence="1 2">
    <name type="scientific">Durusdinium trenchii</name>
    <dbReference type="NCBI Taxonomy" id="1381693"/>
    <lineage>
        <taxon>Eukaryota</taxon>
        <taxon>Sar</taxon>
        <taxon>Alveolata</taxon>
        <taxon>Dinophyceae</taxon>
        <taxon>Suessiales</taxon>
        <taxon>Symbiodiniaceae</taxon>
        <taxon>Durusdinium</taxon>
    </lineage>
</organism>
<feature type="non-terminal residue" evidence="1">
    <location>
        <position position="1"/>
    </location>
</feature>
<evidence type="ECO:0000313" key="1">
    <source>
        <dbReference type="EMBL" id="CAK9107766.1"/>
    </source>
</evidence>
<accession>A0ABP0S615</accession>